<dbReference type="GO" id="GO:0030975">
    <property type="term" value="F:thiamine binding"/>
    <property type="evidence" value="ECO:0007669"/>
    <property type="project" value="TreeGrafter"/>
</dbReference>
<proteinExistence type="predicted"/>
<evidence type="ECO:0000256" key="1">
    <source>
        <dbReference type="ARBA" id="ARBA00022729"/>
    </source>
</evidence>
<dbReference type="EMBL" id="PUFN01000009">
    <property type="protein sequence ID" value="TDG73506.1"/>
    <property type="molecule type" value="Genomic_DNA"/>
</dbReference>
<dbReference type="GO" id="GO:0015888">
    <property type="term" value="P:thiamine transport"/>
    <property type="evidence" value="ECO:0007669"/>
    <property type="project" value="TreeGrafter"/>
</dbReference>
<keyword evidence="4" id="KW-1185">Reference proteome</keyword>
<comment type="caution">
    <text evidence="3">The sequence shown here is derived from an EMBL/GenBank/DDBJ whole genome shotgun (WGS) entry which is preliminary data.</text>
</comment>
<feature type="signal peptide" evidence="2">
    <location>
        <begin position="1"/>
        <end position="20"/>
    </location>
</feature>
<dbReference type="Proteomes" id="UP000295257">
    <property type="component" value="Unassembled WGS sequence"/>
</dbReference>
<protein>
    <recommendedName>
        <fullName evidence="5">ABC transporter substrate-binding protein</fullName>
    </recommendedName>
</protein>
<evidence type="ECO:0000256" key="2">
    <source>
        <dbReference type="SAM" id="SignalP"/>
    </source>
</evidence>
<keyword evidence="1 2" id="KW-0732">Signal</keyword>
<dbReference type="Pfam" id="PF13343">
    <property type="entry name" value="SBP_bac_6"/>
    <property type="match status" value="1"/>
</dbReference>
<dbReference type="SUPFAM" id="SSF53850">
    <property type="entry name" value="Periplasmic binding protein-like II"/>
    <property type="match status" value="1"/>
</dbReference>
<name>A0A4R5NG74_9LACO</name>
<evidence type="ECO:0000313" key="3">
    <source>
        <dbReference type="EMBL" id="TDG73506.1"/>
    </source>
</evidence>
<dbReference type="GO" id="GO:0030976">
    <property type="term" value="F:thiamine pyrophosphate binding"/>
    <property type="evidence" value="ECO:0007669"/>
    <property type="project" value="TreeGrafter"/>
</dbReference>
<dbReference type="PROSITE" id="PS51257">
    <property type="entry name" value="PROKAR_LIPOPROTEIN"/>
    <property type="match status" value="1"/>
</dbReference>
<dbReference type="GO" id="GO:0030288">
    <property type="term" value="C:outer membrane-bounded periplasmic space"/>
    <property type="evidence" value="ECO:0007669"/>
    <property type="project" value="TreeGrafter"/>
</dbReference>
<dbReference type="PANTHER" id="PTHR30006:SF2">
    <property type="entry name" value="ABC TRANSPORTER SUBSTRATE-BINDING PROTEIN"/>
    <property type="match status" value="1"/>
</dbReference>
<accession>A0A4R5NG74</accession>
<gene>
    <name evidence="3" type="ORF">C5L30_000445</name>
</gene>
<dbReference type="Gene3D" id="3.40.190.10">
    <property type="entry name" value="Periplasmic binding protein-like II"/>
    <property type="match status" value="2"/>
</dbReference>
<dbReference type="PANTHER" id="PTHR30006">
    <property type="entry name" value="THIAMINE-BINDING PERIPLASMIC PROTEIN-RELATED"/>
    <property type="match status" value="1"/>
</dbReference>
<dbReference type="AlphaFoldDB" id="A0A4R5NG74"/>
<evidence type="ECO:0000313" key="4">
    <source>
        <dbReference type="Proteomes" id="UP000295257"/>
    </source>
</evidence>
<sequence length="358" mass="39453">MKNKLIATGLLTLLSITTLAGCTSSQSASISSDPKVVAKEAKKEGKVVSLGMPDPWANWGGSWKDLKTKYNISHTDTDMNSAEAIHKFESEGKKASADITDIGMNVSPTAQKKGILAKYKGEHWDQIPNWAKDKDGYWMNAYKGTIAFITDKKNVSEKDVPKSWSDIKKGKYKVTVGANPASAAQSQYAILAAAHAFGGDESNIKPALNFFSQLQKENRLSSVDTSVQNLKKGEIDVGVLWDFNALTDRHLIDESRYEVTIPQDASVMSGDSQVINKNAKHPYAARFARDYFLSDAGQINIAKGYARPIRDDVKLPADVKAKLLPASAYKKVYTIKDNDVWNKTTLKLGQQWQTEVTK</sequence>
<organism evidence="3 4">
    <name type="scientific">Companilactobacillus farciminis</name>
    <dbReference type="NCBI Taxonomy" id="1612"/>
    <lineage>
        <taxon>Bacteria</taxon>
        <taxon>Bacillati</taxon>
        <taxon>Bacillota</taxon>
        <taxon>Bacilli</taxon>
        <taxon>Lactobacillales</taxon>
        <taxon>Lactobacillaceae</taxon>
        <taxon>Companilactobacillus</taxon>
    </lineage>
</organism>
<feature type="chain" id="PRO_5038709240" description="ABC transporter substrate-binding protein" evidence="2">
    <location>
        <begin position="21"/>
        <end position="358"/>
    </location>
</feature>
<dbReference type="RefSeq" id="WP_010018174.1">
    <property type="nucleotide sequence ID" value="NZ_PUFN01000009.1"/>
</dbReference>
<reference evidence="3 4" key="1">
    <citation type="journal article" date="2019" name="Appl. Microbiol. Biotechnol.">
        <title>Uncovering carbohydrate metabolism through a genotype-phenotype association study of 56 lactic acid bacteria genomes.</title>
        <authorList>
            <person name="Buron-Moles G."/>
            <person name="Chailyan A."/>
            <person name="Dolejs I."/>
            <person name="Forster J."/>
            <person name="Miks M.H."/>
        </authorList>
    </citation>
    <scope>NUCLEOTIDE SEQUENCE [LARGE SCALE GENOMIC DNA]</scope>
    <source>
        <strain evidence="3 4">ATCC 29644</strain>
    </source>
</reference>
<evidence type="ECO:0008006" key="5">
    <source>
        <dbReference type="Google" id="ProtNLM"/>
    </source>
</evidence>